<feature type="region of interest" description="Disordered" evidence="1">
    <location>
        <begin position="1"/>
        <end position="44"/>
    </location>
</feature>
<dbReference type="EMBL" id="CP000546">
    <property type="protein sequence ID" value="ABN01352.1"/>
    <property type="molecule type" value="Genomic_DNA"/>
</dbReference>
<dbReference type="AlphaFoldDB" id="A2S353"/>
<dbReference type="HOGENOM" id="CLU_3213472_0_0_4"/>
<evidence type="ECO:0000256" key="1">
    <source>
        <dbReference type="SAM" id="MobiDB-lite"/>
    </source>
</evidence>
<protein>
    <submittedName>
        <fullName evidence="2">Uncharacterized protein</fullName>
    </submittedName>
</protein>
<dbReference type="KEGG" id="bml:BMA10229_A0370"/>
<evidence type="ECO:0000313" key="2">
    <source>
        <dbReference type="EMBL" id="ABN01352.1"/>
    </source>
</evidence>
<sequence length="44" mass="4825">MPRTLPTGRAPSVFTSMRRARSVRRRGVHDSGSRCRRGNAAAAD</sequence>
<accession>A2S353</accession>
<feature type="compositionally biased region" description="Basic residues" evidence="1">
    <location>
        <begin position="18"/>
        <end position="27"/>
    </location>
</feature>
<dbReference type="Proteomes" id="UP000002283">
    <property type="component" value="Chromosome I"/>
</dbReference>
<evidence type="ECO:0000313" key="3">
    <source>
        <dbReference type="Proteomes" id="UP000002283"/>
    </source>
</evidence>
<proteinExistence type="predicted"/>
<organism evidence="2 3">
    <name type="scientific">Burkholderia mallei (strain NCTC 10229)</name>
    <dbReference type="NCBI Taxonomy" id="412022"/>
    <lineage>
        <taxon>Bacteria</taxon>
        <taxon>Pseudomonadati</taxon>
        <taxon>Pseudomonadota</taxon>
        <taxon>Betaproteobacteria</taxon>
        <taxon>Burkholderiales</taxon>
        <taxon>Burkholderiaceae</taxon>
        <taxon>Burkholderia</taxon>
        <taxon>pseudomallei group</taxon>
    </lineage>
</organism>
<gene>
    <name evidence="2" type="ordered locus">BMA10229_A0370</name>
</gene>
<name>A2S353_BURM9</name>
<reference evidence="2 3" key="1">
    <citation type="submission" date="2007-01" db="EMBL/GenBank/DDBJ databases">
        <authorList>
            <person name="DeShazer D."/>
            <person name="Woods D.E."/>
            <person name="Nierman W.C."/>
        </authorList>
    </citation>
    <scope>NUCLEOTIDE SEQUENCE [LARGE SCALE GENOMIC DNA]</scope>
    <source>
        <strain evidence="2 3">NCTC 10229</strain>
    </source>
</reference>